<dbReference type="AlphaFoldDB" id="A0A8T2MUX8"/>
<evidence type="ECO:0000313" key="3">
    <source>
        <dbReference type="Proteomes" id="UP000824540"/>
    </source>
</evidence>
<dbReference type="EMBL" id="JAFBMS010000326">
    <property type="protein sequence ID" value="KAG9331473.1"/>
    <property type="molecule type" value="Genomic_DNA"/>
</dbReference>
<organism evidence="2 3">
    <name type="scientific">Albula glossodonta</name>
    <name type="common">roundjaw bonefish</name>
    <dbReference type="NCBI Taxonomy" id="121402"/>
    <lineage>
        <taxon>Eukaryota</taxon>
        <taxon>Metazoa</taxon>
        <taxon>Chordata</taxon>
        <taxon>Craniata</taxon>
        <taxon>Vertebrata</taxon>
        <taxon>Euteleostomi</taxon>
        <taxon>Actinopterygii</taxon>
        <taxon>Neopterygii</taxon>
        <taxon>Teleostei</taxon>
        <taxon>Albuliformes</taxon>
        <taxon>Albulidae</taxon>
        <taxon>Albula</taxon>
    </lineage>
</organism>
<sequence length="64" mass="7226">MGKERGGLGWIHLFGLPGHLDTDPFRSRFERPDFTQRSPRHSSHNSGSFCFQIPVSDNMGLIVV</sequence>
<evidence type="ECO:0000256" key="1">
    <source>
        <dbReference type="SAM" id="MobiDB-lite"/>
    </source>
</evidence>
<name>A0A8T2MUX8_9TELE</name>
<reference evidence="2" key="1">
    <citation type="thesis" date="2021" institute="BYU ScholarsArchive" country="Provo, UT, USA">
        <title>Applications of and Algorithms for Genome Assembly and Genomic Analyses with an Emphasis on Marine Teleosts.</title>
        <authorList>
            <person name="Pickett B.D."/>
        </authorList>
    </citation>
    <scope>NUCLEOTIDE SEQUENCE</scope>
    <source>
        <strain evidence="2">HI-2016</strain>
    </source>
</reference>
<protein>
    <submittedName>
        <fullName evidence="2">Uncharacterized protein</fullName>
    </submittedName>
</protein>
<proteinExistence type="predicted"/>
<evidence type="ECO:0000313" key="2">
    <source>
        <dbReference type="EMBL" id="KAG9331473.1"/>
    </source>
</evidence>
<gene>
    <name evidence="2" type="ORF">JZ751_018873</name>
</gene>
<comment type="caution">
    <text evidence="2">The sequence shown here is derived from an EMBL/GenBank/DDBJ whole genome shotgun (WGS) entry which is preliminary data.</text>
</comment>
<keyword evidence="3" id="KW-1185">Reference proteome</keyword>
<feature type="region of interest" description="Disordered" evidence="1">
    <location>
        <begin position="27"/>
        <end position="46"/>
    </location>
</feature>
<accession>A0A8T2MUX8</accession>
<dbReference type="Proteomes" id="UP000824540">
    <property type="component" value="Unassembled WGS sequence"/>
</dbReference>